<proteinExistence type="predicted"/>
<name>A0ABY2IU54_9MICO</name>
<evidence type="ECO:0000313" key="4">
    <source>
        <dbReference type="Proteomes" id="UP000297853"/>
    </source>
</evidence>
<dbReference type="RefSeq" id="WP_134432535.1">
    <property type="nucleotide sequence ID" value="NZ_SOGQ01000080.1"/>
</dbReference>
<feature type="chain" id="PRO_5045188425" evidence="2">
    <location>
        <begin position="33"/>
        <end position="216"/>
    </location>
</feature>
<keyword evidence="3" id="KW-0547">Nucleotide-binding</keyword>
<sequence length="216" mass="21736">MTHTLSPRLPRGRLLRSTLLLATGTVAVVALAGCSSGSNPGSSPSATSTSAASSAATATPAATETPTPTPTVAPAGTPVSLSCDQVLTLDDIYSFNPNYGSAPDFDPTIATGKTAAEFKGLNCGLLNQSSGEIIEVSVTQPNDVLRSQLTNEAVSSSQIVPTYGTPPAVEGYFSASGGTGVAQVFTSTYWITVGSSAFFEPGDAEALVAAAVSNLE</sequence>
<protein>
    <submittedName>
        <fullName evidence="3">Iron ABC transporter ATP-binding protein</fullName>
    </submittedName>
</protein>
<reference evidence="3 4" key="1">
    <citation type="submission" date="2019-03" db="EMBL/GenBank/DDBJ databases">
        <title>Genomics of glacier-inhabiting Cryobacterium strains.</title>
        <authorList>
            <person name="Liu Q."/>
            <person name="Xin Y.-H."/>
        </authorList>
    </citation>
    <scope>NUCLEOTIDE SEQUENCE [LARGE SCALE GENOMIC DNA]</scope>
    <source>
        <strain evidence="3 4">TMT1-23-1</strain>
    </source>
</reference>
<feature type="region of interest" description="Disordered" evidence="1">
    <location>
        <begin position="36"/>
        <end position="77"/>
    </location>
</feature>
<evidence type="ECO:0000256" key="2">
    <source>
        <dbReference type="SAM" id="SignalP"/>
    </source>
</evidence>
<dbReference type="GO" id="GO:0005524">
    <property type="term" value="F:ATP binding"/>
    <property type="evidence" value="ECO:0007669"/>
    <property type="project" value="UniProtKB-KW"/>
</dbReference>
<dbReference type="EMBL" id="SOGQ01000080">
    <property type="protein sequence ID" value="TFC94877.1"/>
    <property type="molecule type" value="Genomic_DNA"/>
</dbReference>
<feature type="signal peptide" evidence="2">
    <location>
        <begin position="1"/>
        <end position="32"/>
    </location>
</feature>
<evidence type="ECO:0000256" key="1">
    <source>
        <dbReference type="SAM" id="MobiDB-lite"/>
    </source>
</evidence>
<evidence type="ECO:0000313" key="3">
    <source>
        <dbReference type="EMBL" id="TFC94877.1"/>
    </source>
</evidence>
<comment type="caution">
    <text evidence="3">The sequence shown here is derived from an EMBL/GenBank/DDBJ whole genome shotgun (WGS) entry which is preliminary data.</text>
</comment>
<keyword evidence="2" id="KW-0732">Signal</keyword>
<accession>A0ABY2IU54</accession>
<keyword evidence="4" id="KW-1185">Reference proteome</keyword>
<organism evidence="3 4">
    <name type="scientific">Cryobacterium sinapicolor</name>
    <dbReference type="NCBI Taxonomy" id="1259236"/>
    <lineage>
        <taxon>Bacteria</taxon>
        <taxon>Bacillati</taxon>
        <taxon>Actinomycetota</taxon>
        <taxon>Actinomycetes</taxon>
        <taxon>Micrococcales</taxon>
        <taxon>Microbacteriaceae</taxon>
        <taxon>Cryobacterium</taxon>
    </lineage>
</organism>
<keyword evidence="3" id="KW-0067">ATP-binding</keyword>
<dbReference type="Proteomes" id="UP000297853">
    <property type="component" value="Unassembled WGS sequence"/>
</dbReference>
<gene>
    <name evidence="3" type="ORF">E3T28_14295</name>
</gene>